<sequence length="107" mass="12096">MNKLSVLSVSQSVTQQFISMLSESSNEGKSMPFIQFENESALVWFGILAMSLALGYVIYKAIMMRKKEQRDRKLLKEYIGKFPDEPAPPGHTAPLKGDVLHAMFKRS</sequence>
<keyword evidence="1" id="KW-0812">Transmembrane</keyword>
<evidence type="ECO:0000313" key="2">
    <source>
        <dbReference type="EMBL" id="KRY68497.1"/>
    </source>
</evidence>
<dbReference type="AlphaFoldDB" id="A0A0V1E4R1"/>
<comment type="caution">
    <text evidence="2">The sequence shown here is derived from an EMBL/GenBank/DDBJ whole genome shotgun (WGS) entry which is preliminary data.</text>
</comment>
<accession>A0A0V1E4R1</accession>
<organism evidence="2 3">
    <name type="scientific">Trichinella pseudospiralis</name>
    <name type="common">Parasitic roundworm</name>
    <dbReference type="NCBI Taxonomy" id="6337"/>
    <lineage>
        <taxon>Eukaryota</taxon>
        <taxon>Metazoa</taxon>
        <taxon>Ecdysozoa</taxon>
        <taxon>Nematoda</taxon>
        <taxon>Enoplea</taxon>
        <taxon>Dorylaimia</taxon>
        <taxon>Trichinellida</taxon>
        <taxon>Trichinellidae</taxon>
        <taxon>Trichinella</taxon>
    </lineage>
</organism>
<reference evidence="2 3" key="1">
    <citation type="submission" date="2015-01" db="EMBL/GenBank/DDBJ databases">
        <title>Evolution of Trichinella species and genotypes.</title>
        <authorList>
            <person name="Korhonen P.K."/>
            <person name="Edoardo P."/>
            <person name="Giuseppe L.R."/>
            <person name="Gasser R.B."/>
        </authorList>
    </citation>
    <scope>NUCLEOTIDE SEQUENCE [LARGE SCALE GENOMIC DNA]</scope>
    <source>
        <strain evidence="2">ISS13</strain>
    </source>
</reference>
<name>A0A0V1E4R1_TRIPS</name>
<protein>
    <submittedName>
        <fullName evidence="2">Uncharacterized protein</fullName>
    </submittedName>
</protein>
<proteinExistence type="predicted"/>
<dbReference type="EMBL" id="JYDR01000110">
    <property type="protein sequence ID" value="KRY68497.1"/>
    <property type="molecule type" value="Genomic_DNA"/>
</dbReference>
<keyword evidence="1" id="KW-0472">Membrane</keyword>
<gene>
    <name evidence="2" type="ORF">T4A_2107</name>
</gene>
<feature type="transmembrane region" description="Helical" evidence="1">
    <location>
        <begin position="41"/>
        <end position="62"/>
    </location>
</feature>
<dbReference type="Proteomes" id="UP000054632">
    <property type="component" value="Unassembled WGS sequence"/>
</dbReference>
<evidence type="ECO:0000313" key="3">
    <source>
        <dbReference type="Proteomes" id="UP000054632"/>
    </source>
</evidence>
<evidence type="ECO:0000256" key="1">
    <source>
        <dbReference type="SAM" id="Phobius"/>
    </source>
</evidence>
<keyword evidence="1" id="KW-1133">Transmembrane helix</keyword>